<dbReference type="InterPro" id="IPR020846">
    <property type="entry name" value="MFS_dom"/>
</dbReference>
<keyword evidence="2" id="KW-1003">Cell membrane</keyword>
<dbReference type="InterPro" id="IPR001223">
    <property type="entry name" value="Glyco_hydro18_cat"/>
</dbReference>
<dbReference type="PROSITE" id="PS50850">
    <property type="entry name" value="MFS"/>
    <property type="match status" value="1"/>
</dbReference>
<dbReference type="InterPro" id="IPR011701">
    <property type="entry name" value="MFS"/>
</dbReference>
<proteinExistence type="predicted"/>
<feature type="transmembrane region" description="Helical" evidence="6">
    <location>
        <begin position="399"/>
        <end position="417"/>
    </location>
</feature>
<feature type="domain" description="GH18" evidence="8">
    <location>
        <begin position="1"/>
        <end position="148"/>
    </location>
</feature>
<feature type="transmembrane region" description="Helical" evidence="6">
    <location>
        <begin position="362"/>
        <end position="387"/>
    </location>
</feature>
<organism>
    <name type="scientific">Physcomitrium patens</name>
    <name type="common">Spreading-leaved earth moss</name>
    <name type="synonym">Physcomitrella patens</name>
    <dbReference type="NCBI Taxonomy" id="3218"/>
    <lineage>
        <taxon>Eukaryota</taxon>
        <taxon>Viridiplantae</taxon>
        <taxon>Streptophyta</taxon>
        <taxon>Embryophyta</taxon>
        <taxon>Bryophyta</taxon>
        <taxon>Bryophytina</taxon>
        <taxon>Bryopsida</taxon>
        <taxon>Funariidae</taxon>
        <taxon>Funariales</taxon>
        <taxon>Funariaceae</taxon>
        <taxon>Physcomitrium</taxon>
    </lineage>
</organism>
<dbReference type="InterPro" id="IPR036259">
    <property type="entry name" value="MFS_trans_sf"/>
</dbReference>
<dbReference type="GO" id="GO:0005975">
    <property type="term" value="P:carbohydrate metabolic process"/>
    <property type="evidence" value="ECO:0007669"/>
    <property type="project" value="InterPro"/>
</dbReference>
<comment type="subcellular location">
    <subcellularLocation>
        <location evidence="1">Cell membrane</location>
        <topology evidence="1">Multi-pass membrane protein</topology>
    </subcellularLocation>
</comment>
<keyword evidence="3 6" id="KW-0812">Transmembrane</keyword>
<accession>A9U6R8</accession>
<dbReference type="Gene3D" id="3.10.50.10">
    <property type="match status" value="1"/>
</dbReference>
<evidence type="ECO:0000256" key="2">
    <source>
        <dbReference type="ARBA" id="ARBA00022475"/>
    </source>
</evidence>
<evidence type="ECO:0000259" key="8">
    <source>
        <dbReference type="PROSITE" id="PS51910"/>
    </source>
</evidence>
<evidence type="ECO:0000256" key="4">
    <source>
        <dbReference type="ARBA" id="ARBA00022989"/>
    </source>
</evidence>
<evidence type="ECO:0000256" key="1">
    <source>
        <dbReference type="ARBA" id="ARBA00004651"/>
    </source>
</evidence>
<feature type="transmembrane region" description="Helical" evidence="6">
    <location>
        <begin position="637"/>
        <end position="656"/>
    </location>
</feature>
<gene>
    <name evidence="9" type="ORF">PHYPADRAFT_103476</name>
</gene>
<dbReference type="GO" id="GO:0005886">
    <property type="term" value="C:plasma membrane"/>
    <property type="evidence" value="ECO:0007669"/>
    <property type="project" value="UniProtKB-SubCell"/>
</dbReference>
<dbReference type="GO" id="GO:0022857">
    <property type="term" value="F:transmembrane transporter activity"/>
    <property type="evidence" value="ECO:0007669"/>
    <property type="project" value="InterPro"/>
</dbReference>
<feature type="transmembrane region" description="Helical" evidence="6">
    <location>
        <begin position="731"/>
        <end position="752"/>
    </location>
</feature>
<dbReference type="EMBL" id="DS546167">
    <property type="protein sequence ID" value="EDQ48635.1"/>
    <property type="molecule type" value="Genomic_DNA"/>
</dbReference>
<feature type="domain" description="Major facilitator superfamily (MFS) profile" evidence="7">
    <location>
        <begin position="572"/>
        <end position="764"/>
    </location>
</feature>
<dbReference type="InterPro" id="IPR029070">
    <property type="entry name" value="Chitinase_insertion_sf"/>
</dbReference>
<dbReference type="InterPro" id="IPR017853">
    <property type="entry name" value="GH"/>
</dbReference>
<dbReference type="PROSITE" id="PS51910">
    <property type="entry name" value="GH18_2"/>
    <property type="match status" value="1"/>
</dbReference>
<reference evidence="9" key="1">
    <citation type="journal article" date="2008" name="Science">
        <title>The Physcomitrella genome reveals evolutionary insights into the conquest of land by plants.</title>
        <authorList>
            <person name="Rensing S."/>
            <person name="Lang D."/>
            <person name="Zimmer A."/>
            <person name="Terry A."/>
            <person name="Salamov A."/>
            <person name="Shapiro H."/>
            <person name="Nishiyama T."/>
            <person name="Perroud P.-F."/>
            <person name="Lindquist E."/>
            <person name="Kamisugi Y."/>
            <person name="Tanahashi T."/>
            <person name="Sakakibara K."/>
            <person name="Fujita T."/>
            <person name="Oishi K."/>
            <person name="Shin-I T."/>
            <person name="Kuroki Y."/>
            <person name="Toyoda A."/>
            <person name="Suzuki Y."/>
            <person name="Hashimoto A."/>
            <person name="Yamaguchi K."/>
            <person name="Sugano A."/>
            <person name="Kohara Y."/>
            <person name="Fujiyama A."/>
            <person name="Anterola A."/>
            <person name="Aoki S."/>
            <person name="Ashton N."/>
            <person name="Barbazuk W.B."/>
            <person name="Barker E."/>
            <person name="Bennetzen J."/>
            <person name="Bezanilla M."/>
            <person name="Blankenship R."/>
            <person name="Cho S.H."/>
            <person name="Dutcher S."/>
            <person name="Estelle M."/>
            <person name="Fawcett J.A."/>
            <person name="Gundlach H."/>
            <person name="Hanada K."/>
            <person name="Heyl A."/>
            <person name="Hicks K.A."/>
            <person name="Hugh J."/>
            <person name="Lohr M."/>
            <person name="Mayer K."/>
            <person name="Melkozernov A."/>
            <person name="Murata T."/>
            <person name="Nelson D."/>
            <person name="Pils B."/>
            <person name="Prigge M."/>
            <person name="Reiss B."/>
            <person name="Renner T."/>
            <person name="Rombauts S."/>
            <person name="Rushton P."/>
            <person name="Sanderfoot A."/>
            <person name="Schween G."/>
            <person name="Shiu S.-H."/>
            <person name="Stueber K."/>
            <person name="Theodoulou F.L."/>
            <person name="Tu H."/>
            <person name="Van de Peer Y."/>
            <person name="Verrier P.J."/>
            <person name="Waters E."/>
            <person name="Wood A."/>
            <person name="Yang L."/>
            <person name="Cove D."/>
            <person name="Cuming A."/>
            <person name="Hasebe M."/>
            <person name="Lucas S."/>
            <person name="Mishler D.B."/>
            <person name="Reski R."/>
            <person name="Grigoriev I."/>
            <person name="Quatrano R.S."/>
            <person name="Boore J.L."/>
        </authorList>
    </citation>
    <scope>NUCLEOTIDE SEQUENCE [LARGE SCALE GENOMIC DNA]</scope>
</reference>
<feature type="transmembrane region" description="Helical" evidence="6">
    <location>
        <begin position="611"/>
        <end position="630"/>
    </location>
</feature>
<feature type="transmembrane region" description="Helical" evidence="6">
    <location>
        <begin position="703"/>
        <end position="725"/>
    </location>
</feature>
<dbReference type="Pfam" id="PF07690">
    <property type="entry name" value="MFS_1"/>
    <property type="match status" value="1"/>
</dbReference>
<keyword evidence="4 6" id="KW-1133">Transmembrane helix</keyword>
<feature type="transmembrane region" description="Helical" evidence="6">
    <location>
        <begin position="662"/>
        <end position="682"/>
    </location>
</feature>
<dbReference type="PANTHER" id="PTHR23513">
    <property type="entry name" value="INTEGRAL MEMBRANE EFFLUX PROTEIN-RELATED"/>
    <property type="match status" value="1"/>
</dbReference>
<feature type="transmembrane region" description="Helical" evidence="6">
    <location>
        <begin position="516"/>
        <end position="536"/>
    </location>
</feature>
<feature type="transmembrane region" description="Helical" evidence="6">
    <location>
        <begin position="453"/>
        <end position="476"/>
    </location>
</feature>
<dbReference type="SUPFAM" id="SSF103473">
    <property type="entry name" value="MFS general substrate transporter"/>
    <property type="match status" value="1"/>
</dbReference>
<evidence type="ECO:0000256" key="3">
    <source>
        <dbReference type="ARBA" id="ARBA00022692"/>
    </source>
</evidence>
<dbReference type="Gene3D" id="1.20.1250.20">
    <property type="entry name" value="MFS general substrate transporter like domains"/>
    <property type="match status" value="1"/>
</dbReference>
<protein>
    <submittedName>
        <fullName evidence="9">Predicted protein</fullName>
    </submittedName>
</protein>
<name>A9U6R8_PHYPA</name>
<evidence type="ECO:0000256" key="5">
    <source>
        <dbReference type="ARBA" id="ARBA00023136"/>
    </source>
</evidence>
<evidence type="ECO:0000259" key="7">
    <source>
        <dbReference type="PROSITE" id="PS50850"/>
    </source>
</evidence>
<dbReference type="Gene3D" id="3.20.20.80">
    <property type="entry name" value="Glycosidases"/>
    <property type="match status" value="1"/>
</dbReference>
<keyword evidence="5 6" id="KW-0472">Membrane</keyword>
<dbReference type="AlphaFoldDB" id="A9U6R8"/>
<evidence type="ECO:0000256" key="6">
    <source>
        <dbReference type="SAM" id="Phobius"/>
    </source>
</evidence>
<evidence type="ECO:0000313" key="9">
    <source>
        <dbReference type="EMBL" id="EDQ48635.1"/>
    </source>
</evidence>
<dbReference type="Pfam" id="PF00704">
    <property type="entry name" value="Glyco_hydro_18"/>
    <property type="match status" value="1"/>
</dbReference>
<dbReference type="PANTHER" id="PTHR23513:SF11">
    <property type="entry name" value="STAPHYLOFERRIN A TRANSPORTER"/>
    <property type="match status" value="1"/>
</dbReference>
<feature type="transmembrane region" description="Helical" evidence="6">
    <location>
        <begin position="574"/>
        <end position="599"/>
    </location>
</feature>
<dbReference type="HOGENOM" id="CLU_365395_0_0_1"/>
<dbReference type="SUPFAM" id="SSF51445">
    <property type="entry name" value="(Trans)glycosidases"/>
    <property type="match status" value="1"/>
</dbReference>
<sequence>MGYDEHWGGDPIAGSVSSYPWVESALDKLLRSVPSSKTILALPFYTRDWTLKEGGATSEELNLAQQGVRTRSVAYNRSWDDNLGQYVFKYQKQGYTHKIWIEDSRSITKKYVMAADRGVAGYAFWYMGAETPDVWTAMSNAARFWNSPVSILWNFGRRIGMNLLDLSFKRTSYEAKVLSSIWYECALGAAVLTYPKLHGSLDKPGEYYAQLRQRASSRLEAELQFCQEHNTWKMLLQLLHFLNCETIESFAMEAHALSREEFRFLVLPYLETALEPARRRAAEGDAAGAEEMMGACRGHRFFPQLIHDVMTTDADTLRDHLIALLQLWDAEFMEREREITAASPEQSEGDYAQLRRWPQNFAWLYADQLLSVFAGTCGTFILSWLLYEVTGSTVAMGGLWLISFASQWGVQLLAGPLIDRWKRTAVMKLSEAVRAAVYLAAGLMWIAGERQSYILYTASWISSFVMYDLASGALLPKLVRPEELTRKNAWMSGSVQLMRTLAFPLAGFGVQVLESGALLLIMSLLFAGSFLCICCIREGPPAYAASPEQGRSGAGAAWFGQVRAGWKVFSGNRLLVALALFVSVTSFGVAATQAMYIPYVSEVLGGGAAEYGWFTAAFPCGYVLGSWAAGRIRGTSPMLGTMLTALLTGGATYVGLSLVRSLPAALVIELAAGIAMPFWNVFSSNAFYRLVPEQVLGQVLSMRLLLVKSAGPLGILYGTFCAAAYGIPRLFLTVGLLIMAVTGIGVVWTMIFRHNPAGELRKYP</sequence>
<dbReference type="CDD" id="cd06173">
    <property type="entry name" value="MFS_MefA_like"/>
    <property type="match status" value="1"/>
</dbReference>